<evidence type="ECO:0000256" key="9">
    <source>
        <dbReference type="RuleBase" id="RU000688"/>
    </source>
</evidence>
<evidence type="ECO:0000256" key="10">
    <source>
        <dbReference type="RuleBase" id="RU363047"/>
    </source>
</evidence>
<feature type="transmembrane region" description="Helical" evidence="10">
    <location>
        <begin position="273"/>
        <end position="292"/>
    </location>
</feature>
<dbReference type="AlphaFoldDB" id="A0A1U7SQE6"/>
<dbReference type="PROSITE" id="PS00237">
    <property type="entry name" value="G_PROTEIN_RECEP_F1_1"/>
    <property type="match status" value="1"/>
</dbReference>
<dbReference type="GO" id="GO:0004984">
    <property type="term" value="F:olfactory receptor activity"/>
    <property type="evidence" value="ECO:0007669"/>
    <property type="project" value="InterPro"/>
</dbReference>
<feature type="domain" description="G-protein coupled receptors family 1 profile" evidence="11">
    <location>
        <begin position="41"/>
        <end position="290"/>
    </location>
</feature>
<keyword evidence="7 10" id="KW-0472">Membrane</keyword>
<dbReference type="InterPro" id="IPR017452">
    <property type="entry name" value="GPCR_Rhodpsn_7TM"/>
</dbReference>
<dbReference type="GO" id="GO:0004930">
    <property type="term" value="F:G protein-coupled receptor activity"/>
    <property type="evidence" value="ECO:0007669"/>
    <property type="project" value="UniProtKB-KW"/>
</dbReference>
<feature type="transmembrane region" description="Helical" evidence="10">
    <location>
        <begin position="141"/>
        <end position="164"/>
    </location>
</feature>
<protein>
    <recommendedName>
        <fullName evidence="10">Olfactory receptor</fullName>
    </recommendedName>
</protein>
<dbReference type="OrthoDB" id="9423393at2759"/>
<dbReference type="InterPro" id="IPR000276">
    <property type="entry name" value="GPCR_Rhodpsn"/>
</dbReference>
<dbReference type="Gene3D" id="1.20.1070.10">
    <property type="entry name" value="Rhodopsin 7-helix transmembrane proteins"/>
    <property type="match status" value="1"/>
</dbReference>
<keyword evidence="6 10" id="KW-1133">Transmembrane helix</keyword>
<feature type="transmembrane region" description="Helical" evidence="10">
    <location>
        <begin position="61"/>
        <end position="82"/>
    </location>
</feature>
<feature type="transmembrane region" description="Helical" evidence="10">
    <location>
        <begin position="25"/>
        <end position="49"/>
    </location>
</feature>
<dbReference type="InParanoid" id="A0A1U7SQE6"/>
<evidence type="ECO:0000256" key="6">
    <source>
        <dbReference type="ARBA" id="ARBA00022989"/>
    </source>
</evidence>
<evidence type="ECO:0000259" key="11">
    <source>
        <dbReference type="PROSITE" id="PS50262"/>
    </source>
</evidence>
<evidence type="ECO:0000313" key="13">
    <source>
        <dbReference type="RefSeq" id="XP_006036048.2"/>
    </source>
</evidence>
<dbReference type="CDD" id="cd15225">
    <property type="entry name" value="7tmA_OR10A-like"/>
    <property type="match status" value="1"/>
</dbReference>
<dbReference type="RefSeq" id="XP_006036048.2">
    <property type="nucleotide sequence ID" value="XM_006035986.2"/>
</dbReference>
<dbReference type="GeneID" id="102379796"/>
<reference evidence="13" key="1">
    <citation type="submission" date="2025-08" db="UniProtKB">
        <authorList>
            <consortium name="RefSeq"/>
        </authorList>
    </citation>
    <scope>IDENTIFICATION</scope>
</reference>
<name>A0A1U7SQE6_ALLSI</name>
<sequence length="312" mass="34826">MMRKNETDVFRFILLGFSDHPQAQLLFFTFFLSTYTMTLTGNCLIIFITLGDIALQTPMHFFLRALSFLEICYTSVTVPKMLANLLSGDKSITFLGCATQMYFFVALGGVECFLLAAMAYDRYVAICHPLRYPYIMNNARCTGLTAGSWLSGLVGSLGHIVIIFNLPFCGSHEINHFFCDITPLLKLACGVTFLNKVLIYSILLLFITLPFILIMVSYLLIIVTILKIPSTQGRHKAFSACSSHVIVVTLFYGTGIIAYLFPSSTSSSGAGKILSLSYSVITPMLNPITYSLRNKEVRDALKRIITRKCFIH</sequence>
<organism evidence="12 13">
    <name type="scientific">Alligator sinensis</name>
    <name type="common">Chinese alligator</name>
    <dbReference type="NCBI Taxonomy" id="38654"/>
    <lineage>
        <taxon>Eukaryota</taxon>
        <taxon>Metazoa</taxon>
        <taxon>Chordata</taxon>
        <taxon>Craniata</taxon>
        <taxon>Vertebrata</taxon>
        <taxon>Euteleostomi</taxon>
        <taxon>Archelosauria</taxon>
        <taxon>Archosauria</taxon>
        <taxon>Crocodylia</taxon>
        <taxon>Alligatoridae</taxon>
        <taxon>Alligatorinae</taxon>
        <taxon>Alligator</taxon>
    </lineage>
</organism>
<dbReference type="PROSITE" id="PS50262">
    <property type="entry name" value="G_PROTEIN_RECEP_F1_2"/>
    <property type="match status" value="1"/>
</dbReference>
<feature type="transmembrane region" description="Helical" evidence="10">
    <location>
        <begin position="102"/>
        <end position="120"/>
    </location>
</feature>
<dbReference type="PRINTS" id="PR00245">
    <property type="entry name" value="OLFACTORYR"/>
</dbReference>
<keyword evidence="12" id="KW-1185">Reference proteome</keyword>
<comment type="similarity">
    <text evidence="9">Belongs to the G-protein coupled receptor 1 family.</text>
</comment>
<evidence type="ECO:0000256" key="2">
    <source>
        <dbReference type="ARBA" id="ARBA00022475"/>
    </source>
</evidence>
<keyword evidence="3 10" id="KW-0716">Sensory transduction</keyword>
<evidence type="ECO:0000256" key="8">
    <source>
        <dbReference type="ARBA" id="ARBA00023224"/>
    </source>
</evidence>
<evidence type="ECO:0000313" key="12">
    <source>
        <dbReference type="Proteomes" id="UP000189705"/>
    </source>
</evidence>
<dbReference type="InterPro" id="IPR000725">
    <property type="entry name" value="Olfact_rcpt"/>
</dbReference>
<dbReference type="Pfam" id="PF13853">
    <property type="entry name" value="7tm_4"/>
    <property type="match status" value="1"/>
</dbReference>
<keyword evidence="2 10" id="KW-1003">Cell membrane</keyword>
<evidence type="ECO:0000256" key="3">
    <source>
        <dbReference type="ARBA" id="ARBA00022606"/>
    </source>
</evidence>
<keyword evidence="8 9" id="KW-0807">Transducer</keyword>
<comment type="subcellular location">
    <subcellularLocation>
        <location evidence="1 10">Cell membrane</location>
        <topology evidence="1 10">Multi-pass membrane protein</topology>
    </subcellularLocation>
</comment>
<dbReference type="GO" id="GO:0005886">
    <property type="term" value="C:plasma membrane"/>
    <property type="evidence" value="ECO:0007669"/>
    <property type="project" value="UniProtKB-SubCell"/>
</dbReference>
<dbReference type="PANTHER" id="PTHR26453">
    <property type="entry name" value="OLFACTORY RECEPTOR"/>
    <property type="match status" value="1"/>
</dbReference>
<proteinExistence type="inferred from homology"/>
<feature type="transmembrane region" description="Helical" evidence="10">
    <location>
        <begin position="197"/>
        <end position="226"/>
    </location>
</feature>
<evidence type="ECO:0000256" key="7">
    <source>
        <dbReference type="ARBA" id="ARBA00023136"/>
    </source>
</evidence>
<dbReference type="FunFam" id="1.20.1070.10:FF:000001">
    <property type="entry name" value="Olfactory receptor"/>
    <property type="match status" value="1"/>
</dbReference>
<feature type="transmembrane region" description="Helical" evidence="10">
    <location>
        <begin position="238"/>
        <end position="261"/>
    </location>
</feature>
<dbReference type="Proteomes" id="UP000189705">
    <property type="component" value="Unplaced"/>
</dbReference>
<gene>
    <name evidence="13" type="primary">LOC102379796</name>
</gene>
<keyword evidence="4 9" id="KW-0812">Transmembrane</keyword>
<evidence type="ECO:0000256" key="1">
    <source>
        <dbReference type="ARBA" id="ARBA00004651"/>
    </source>
</evidence>
<evidence type="ECO:0000256" key="5">
    <source>
        <dbReference type="ARBA" id="ARBA00022725"/>
    </source>
</evidence>
<evidence type="ECO:0000256" key="4">
    <source>
        <dbReference type="ARBA" id="ARBA00022692"/>
    </source>
</evidence>
<dbReference type="PRINTS" id="PR00237">
    <property type="entry name" value="GPCRRHODOPSN"/>
</dbReference>
<dbReference type="SUPFAM" id="SSF81321">
    <property type="entry name" value="Family A G protein-coupled receptor-like"/>
    <property type="match status" value="1"/>
</dbReference>
<keyword evidence="9" id="KW-0675">Receptor</keyword>
<keyword evidence="5 10" id="KW-0552">Olfaction</keyword>
<accession>A0A1U7SQE6</accession>
<dbReference type="KEGG" id="asn:102379796"/>
<keyword evidence="9" id="KW-0297">G-protein coupled receptor</keyword>